<dbReference type="Pfam" id="PF04827">
    <property type="entry name" value="Plant_tran"/>
    <property type="match status" value="1"/>
</dbReference>
<evidence type="ECO:0000313" key="2">
    <source>
        <dbReference type="Proteomes" id="UP000027135"/>
    </source>
</evidence>
<protein>
    <recommendedName>
        <fullName evidence="3">DDE Tnp4 domain-containing protein</fullName>
    </recommendedName>
</protein>
<reference evidence="1 2" key="1">
    <citation type="journal article" date="2014" name="Nat. Commun.">
        <title>Molecular traces of alternative social organization in a termite genome.</title>
        <authorList>
            <person name="Terrapon N."/>
            <person name="Li C."/>
            <person name="Robertson H.M."/>
            <person name="Ji L."/>
            <person name="Meng X."/>
            <person name="Booth W."/>
            <person name="Chen Z."/>
            <person name="Childers C.P."/>
            <person name="Glastad K.M."/>
            <person name="Gokhale K."/>
            <person name="Gowin J."/>
            <person name="Gronenberg W."/>
            <person name="Hermansen R.A."/>
            <person name="Hu H."/>
            <person name="Hunt B.G."/>
            <person name="Huylmans A.K."/>
            <person name="Khalil S.M."/>
            <person name="Mitchell R.D."/>
            <person name="Munoz-Torres M.C."/>
            <person name="Mustard J.A."/>
            <person name="Pan H."/>
            <person name="Reese J.T."/>
            <person name="Scharf M.E."/>
            <person name="Sun F."/>
            <person name="Vogel H."/>
            <person name="Xiao J."/>
            <person name="Yang W."/>
            <person name="Yang Z."/>
            <person name="Yang Z."/>
            <person name="Zhou J."/>
            <person name="Zhu J."/>
            <person name="Brent C.S."/>
            <person name="Elsik C.G."/>
            <person name="Goodisman M.A."/>
            <person name="Liberles D.A."/>
            <person name="Roe R.M."/>
            <person name="Vargo E.L."/>
            <person name="Vilcinskas A."/>
            <person name="Wang J."/>
            <person name="Bornberg-Bauer E."/>
            <person name="Korb J."/>
            <person name="Zhang G."/>
            <person name="Liebig J."/>
        </authorList>
    </citation>
    <scope>NUCLEOTIDE SEQUENCE [LARGE SCALE GENOMIC DNA]</scope>
    <source>
        <tissue evidence="1">Whole organism</tissue>
    </source>
</reference>
<dbReference type="EMBL" id="KK852617">
    <property type="protein sequence ID" value="KDR20166.1"/>
    <property type="molecule type" value="Genomic_DNA"/>
</dbReference>
<dbReference type="InterPro" id="IPR006912">
    <property type="entry name" value="Harbinger_derived_prot"/>
</dbReference>
<dbReference type="AlphaFoldDB" id="A0A067RBE8"/>
<keyword evidence="2" id="KW-1185">Reference proteome</keyword>
<proteinExistence type="predicted"/>
<organism evidence="1 2">
    <name type="scientific">Zootermopsis nevadensis</name>
    <name type="common">Dampwood termite</name>
    <dbReference type="NCBI Taxonomy" id="136037"/>
    <lineage>
        <taxon>Eukaryota</taxon>
        <taxon>Metazoa</taxon>
        <taxon>Ecdysozoa</taxon>
        <taxon>Arthropoda</taxon>
        <taxon>Hexapoda</taxon>
        <taxon>Insecta</taxon>
        <taxon>Pterygota</taxon>
        <taxon>Neoptera</taxon>
        <taxon>Polyneoptera</taxon>
        <taxon>Dictyoptera</taxon>
        <taxon>Blattodea</taxon>
        <taxon>Blattoidea</taxon>
        <taxon>Termitoidae</taxon>
        <taxon>Termopsidae</taxon>
        <taxon>Zootermopsis</taxon>
    </lineage>
</organism>
<evidence type="ECO:0000313" key="1">
    <source>
        <dbReference type="EMBL" id="KDR20166.1"/>
    </source>
</evidence>
<gene>
    <name evidence="1" type="ORF">L798_05663</name>
</gene>
<dbReference type="STRING" id="136037.A0A067RBE8"/>
<sequence length="129" mass="14807">SRARRCVENAFGVLAARLRIIHTTINLLPSKVDDIVMACVVLQNFLRRRNRTQYPPGSMLDRENVEDACVVEGDWRKEQPQGRFDMVCNVRQVKPTTEASASRDNYVQYFNGPGKVPFQDRMVSNRALH</sequence>
<name>A0A067RBE8_ZOONE</name>
<dbReference type="InParanoid" id="A0A067RBE8"/>
<accession>A0A067RBE8</accession>
<evidence type="ECO:0008006" key="3">
    <source>
        <dbReference type="Google" id="ProtNLM"/>
    </source>
</evidence>
<dbReference type="OMA" id="RAGRHEM"/>
<dbReference type="Proteomes" id="UP000027135">
    <property type="component" value="Unassembled WGS sequence"/>
</dbReference>
<feature type="non-terminal residue" evidence="1">
    <location>
        <position position="1"/>
    </location>
</feature>